<dbReference type="InterPro" id="IPR036691">
    <property type="entry name" value="Endo/exonu/phosph_ase_sf"/>
</dbReference>
<sequence length="488" mass="55491">MEAATRPPDDIRPKPPSFAQVLNGTKPNPRSLIHPSGKTTVDAPFITSKPSLYKGEPAFLLSKEEDEKLAAPFQFSLIGKFFEGRPKMEFLRSFRTVGFKGHTSKDCRHVKARVSQAANSKVILKKTDKPNAATTVPNNVWKQREKAPARASTIEDTGKPVEKDPKASIIIDESGNKASSYGLSMAEKLSSIIEKTENDESSWETEEPRKNEIRGDDNGKQLALYVPQINLSTRFDLLADFNDDQVIPNGDGDCPHDHEAQMDVTNQDGDSELDSDEIQIANLLGQEERNLNSYACDDTAIGRRHDPDNEYSLRNVVSDEEGKKKKPGRPKGSTKRRKSRPWMVGGDYNVIRSLEEYDGNSQPEQGAIDDFNCWIGSCRLMELNPLRNLYTWKGNRQNGRVLKRLDRILFNQEWMTLFTISSVHHLSRSTSDHAPLLHRFRVDSETWPSIFQFQKMWMRRNDFLGIVKESWVHPIEAFGMLRFSLKLR</sequence>
<dbReference type="PANTHER" id="PTHR33710:SF13">
    <property type="entry name" value="ENDONUCLEASE_EXONUCLEASE_PHOSPHATASE FAMILY PROTEIN"/>
    <property type="match status" value="1"/>
</dbReference>
<evidence type="ECO:0000256" key="1">
    <source>
        <dbReference type="SAM" id="MobiDB-lite"/>
    </source>
</evidence>
<name>A0AAV1CWE2_OLDCO</name>
<dbReference type="SUPFAM" id="SSF56219">
    <property type="entry name" value="DNase I-like"/>
    <property type="match status" value="1"/>
</dbReference>
<gene>
    <name evidence="2" type="ORF">OLC1_LOCUS9568</name>
</gene>
<organism evidence="2 3">
    <name type="scientific">Oldenlandia corymbosa var. corymbosa</name>
    <dbReference type="NCBI Taxonomy" id="529605"/>
    <lineage>
        <taxon>Eukaryota</taxon>
        <taxon>Viridiplantae</taxon>
        <taxon>Streptophyta</taxon>
        <taxon>Embryophyta</taxon>
        <taxon>Tracheophyta</taxon>
        <taxon>Spermatophyta</taxon>
        <taxon>Magnoliopsida</taxon>
        <taxon>eudicotyledons</taxon>
        <taxon>Gunneridae</taxon>
        <taxon>Pentapetalae</taxon>
        <taxon>asterids</taxon>
        <taxon>lamiids</taxon>
        <taxon>Gentianales</taxon>
        <taxon>Rubiaceae</taxon>
        <taxon>Rubioideae</taxon>
        <taxon>Spermacoceae</taxon>
        <taxon>Hedyotis-Oldenlandia complex</taxon>
        <taxon>Oldenlandia</taxon>
    </lineage>
</organism>
<protein>
    <submittedName>
        <fullName evidence="2">OLC1v1036424C1</fullName>
    </submittedName>
</protein>
<proteinExistence type="predicted"/>
<accession>A0AAV1CWE2</accession>
<evidence type="ECO:0000313" key="3">
    <source>
        <dbReference type="Proteomes" id="UP001161247"/>
    </source>
</evidence>
<feature type="region of interest" description="Disordered" evidence="1">
    <location>
        <begin position="195"/>
        <end position="216"/>
    </location>
</feature>
<feature type="region of interest" description="Disordered" evidence="1">
    <location>
        <begin position="317"/>
        <end position="341"/>
    </location>
</feature>
<dbReference type="EMBL" id="OX459120">
    <property type="protein sequence ID" value="CAI9099578.1"/>
    <property type="molecule type" value="Genomic_DNA"/>
</dbReference>
<dbReference type="Proteomes" id="UP001161247">
    <property type="component" value="Chromosome 3"/>
</dbReference>
<reference evidence="2" key="1">
    <citation type="submission" date="2023-03" db="EMBL/GenBank/DDBJ databases">
        <authorList>
            <person name="Julca I."/>
        </authorList>
    </citation>
    <scope>NUCLEOTIDE SEQUENCE</scope>
</reference>
<dbReference type="PANTHER" id="PTHR33710">
    <property type="entry name" value="BNAC02G09200D PROTEIN"/>
    <property type="match status" value="1"/>
</dbReference>
<keyword evidence="3" id="KW-1185">Reference proteome</keyword>
<feature type="compositionally biased region" description="Basic and acidic residues" evidence="1">
    <location>
        <begin position="206"/>
        <end position="216"/>
    </location>
</feature>
<feature type="region of interest" description="Disordered" evidence="1">
    <location>
        <begin position="248"/>
        <end position="272"/>
    </location>
</feature>
<dbReference type="Gene3D" id="3.60.10.10">
    <property type="entry name" value="Endonuclease/exonuclease/phosphatase"/>
    <property type="match status" value="1"/>
</dbReference>
<feature type="region of interest" description="Disordered" evidence="1">
    <location>
        <begin position="1"/>
        <end position="39"/>
    </location>
</feature>
<dbReference type="AlphaFoldDB" id="A0AAV1CWE2"/>
<evidence type="ECO:0000313" key="2">
    <source>
        <dbReference type="EMBL" id="CAI9099578.1"/>
    </source>
</evidence>
<feature type="compositionally biased region" description="Basic residues" evidence="1">
    <location>
        <begin position="324"/>
        <end position="340"/>
    </location>
</feature>